<reference evidence="1" key="3">
    <citation type="journal article" date="2017" name="Nature">
        <title>Genome sequence of the progenitor of the wheat D genome Aegilops tauschii.</title>
        <authorList>
            <person name="Luo M.C."/>
            <person name="Gu Y.Q."/>
            <person name="Puiu D."/>
            <person name="Wang H."/>
            <person name="Twardziok S.O."/>
            <person name="Deal K.R."/>
            <person name="Huo N."/>
            <person name="Zhu T."/>
            <person name="Wang L."/>
            <person name="Wang Y."/>
            <person name="McGuire P.E."/>
            <person name="Liu S."/>
            <person name="Long H."/>
            <person name="Ramasamy R.K."/>
            <person name="Rodriguez J.C."/>
            <person name="Van S.L."/>
            <person name="Yuan L."/>
            <person name="Wang Z."/>
            <person name="Xia Z."/>
            <person name="Xiao L."/>
            <person name="Anderson O.D."/>
            <person name="Ouyang S."/>
            <person name="Liang Y."/>
            <person name="Zimin A.V."/>
            <person name="Pertea G."/>
            <person name="Qi P."/>
            <person name="Bennetzen J.L."/>
            <person name="Dai X."/>
            <person name="Dawson M.W."/>
            <person name="Muller H.G."/>
            <person name="Kugler K."/>
            <person name="Rivarola-Duarte L."/>
            <person name="Spannagl M."/>
            <person name="Mayer K.F.X."/>
            <person name="Lu F.H."/>
            <person name="Bevan M.W."/>
            <person name="Leroy P."/>
            <person name="Li P."/>
            <person name="You F.M."/>
            <person name="Sun Q."/>
            <person name="Liu Z."/>
            <person name="Lyons E."/>
            <person name="Wicker T."/>
            <person name="Salzberg S.L."/>
            <person name="Devos K.M."/>
            <person name="Dvorak J."/>
        </authorList>
    </citation>
    <scope>NUCLEOTIDE SEQUENCE [LARGE SCALE GENOMIC DNA]</scope>
    <source>
        <strain evidence="1">cv. AL8/78</strain>
    </source>
</reference>
<dbReference type="AlphaFoldDB" id="A0A453KYR9"/>
<dbReference type="EnsemblPlants" id="AET5Gv20561000.1">
    <property type="protein sequence ID" value="AET5Gv20561000.1"/>
    <property type="gene ID" value="AET5Gv20561000"/>
</dbReference>
<sequence>EPHATTSCTFLIRVAVSSFRSRDGEEHMGAHLPPPRHCRV</sequence>
<dbReference type="Proteomes" id="UP000015105">
    <property type="component" value="Chromosome 5D"/>
</dbReference>
<protein>
    <submittedName>
        <fullName evidence="1">Uncharacterized protein</fullName>
    </submittedName>
</protein>
<evidence type="ECO:0000313" key="2">
    <source>
        <dbReference type="Proteomes" id="UP000015105"/>
    </source>
</evidence>
<name>A0A453KYR9_AEGTS</name>
<proteinExistence type="predicted"/>
<accession>A0A453KYR9</accession>
<reference evidence="1" key="5">
    <citation type="journal article" date="2021" name="G3 (Bethesda)">
        <title>Aegilops tauschii genome assembly Aet v5.0 features greater sequence contiguity and improved annotation.</title>
        <authorList>
            <person name="Wang L."/>
            <person name="Zhu T."/>
            <person name="Rodriguez J.C."/>
            <person name="Deal K.R."/>
            <person name="Dubcovsky J."/>
            <person name="McGuire P.E."/>
            <person name="Lux T."/>
            <person name="Spannagl M."/>
            <person name="Mayer K.F.X."/>
            <person name="Baldrich P."/>
            <person name="Meyers B.C."/>
            <person name="Huo N."/>
            <person name="Gu Y.Q."/>
            <person name="Zhou H."/>
            <person name="Devos K.M."/>
            <person name="Bennetzen J.L."/>
            <person name="Unver T."/>
            <person name="Budak H."/>
            <person name="Gulick P.J."/>
            <person name="Galiba G."/>
            <person name="Kalapos B."/>
            <person name="Nelson D.R."/>
            <person name="Li P."/>
            <person name="You F.M."/>
            <person name="Luo M.C."/>
            <person name="Dvorak J."/>
        </authorList>
    </citation>
    <scope>NUCLEOTIDE SEQUENCE [LARGE SCALE GENOMIC DNA]</scope>
    <source>
        <strain evidence="1">cv. AL8/78</strain>
    </source>
</reference>
<dbReference type="Gramene" id="AET5Gv20561000.1">
    <property type="protein sequence ID" value="AET5Gv20561000.1"/>
    <property type="gene ID" value="AET5Gv20561000"/>
</dbReference>
<reference evidence="1" key="4">
    <citation type="submission" date="2019-03" db="UniProtKB">
        <authorList>
            <consortium name="EnsemblPlants"/>
        </authorList>
    </citation>
    <scope>IDENTIFICATION</scope>
</reference>
<organism evidence="1 2">
    <name type="scientific">Aegilops tauschii subsp. strangulata</name>
    <name type="common">Goatgrass</name>
    <dbReference type="NCBI Taxonomy" id="200361"/>
    <lineage>
        <taxon>Eukaryota</taxon>
        <taxon>Viridiplantae</taxon>
        <taxon>Streptophyta</taxon>
        <taxon>Embryophyta</taxon>
        <taxon>Tracheophyta</taxon>
        <taxon>Spermatophyta</taxon>
        <taxon>Magnoliopsida</taxon>
        <taxon>Liliopsida</taxon>
        <taxon>Poales</taxon>
        <taxon>Poaceae</taxon>
        <taxon>BOP clade</taxon>
        <taxon>Pooideae</taxon>
        <taxon>Triticodae</taxon>
        <taxon>Triticeae</taxon>
        <taxon>Triticinae</taxon>
        <taxon>Aegilops</taxon>
    </lineage>
</organism>
<reference evidence="2" key="2">
    <citation type="journal article" date="2017" name="Nat. Plants">
        <title>The Aegilops tauschii genome reveals multiple impacts of transposons.</title>
        <authorList>
            <person name="Zhao G."/>
            <person name="Zou C."/>
            <person name="Li K."/>
            <person name="Wang K."/>
            <person name="Li T."/>
            <person name="Gao L."/>
            <person name="Zhang X."/>
            <person name="Wang H."/>
            <person name="Yang Z."/>
            <person name="Liu X."/>
            <person name="Jiang W."/>
            <person name="Mao L."/>
            <person name="Kong X."/>
            <person name="Jiao Y."/>
            <person name="Jia J."/>
        </authorList>
    </citation>
    <scope>NUCLEOTIDE SEQUENCE [LARGE SCALE GENOMIC DNA]</scope>
    <source>
        <strain evidence="2">cv. AL8/78</strain>
    </source>
</reference>
<evidence type="ECO:0000313" key="1">
    <source>
        <dbReference type="EnsemblPlants" id="AET5Gv20561000.1"/>
    </source>
</evidence>
<reference evidence="2" key="1">
    <citation type="journal article" date="2014" name="Science">
        <title>Ancient hybridizations among the ancestral genomes of bread wheat.</title>
        <authorList>
            <consortium name="International Wheat Genome Sequencing Consortium,"/>
            <person name="Marcussen T."/>
            <person name="Sandve S.R."/>
            <person name="Heier L."/>
            <person name="Spannagl M."/>
            <person name="Pfeifer M."/>
            <person name="Jakobsen K.S."/>
            <person name="Wulff B.B."/>
            <person name="Steuernagel B."/>
            <person name="Mayer K.F."/>
            <person name="Olsen O.A."/>
        </authorList>
    </citation>
    <scope>NUCLEOTIDE SEQUENCE [LARGE SCALE GENOMIC DNA]</scope>
    <source>
        <strain evidence="2">cv. AL8/78</strain>
    </source>
</reference>
<keyword evidence="2" id="KW-1185">Reference proteome</keyword>